<accession>A0A2S5KTF3</accession>
<dbReference type="Proteomes" id="UP000238196">
    <property type="component" value="Unassembled WGS sequence"/>
</dbReference>
<name>A0A2S5KTF3_9PROT</name>
<comment type="caution">
    <text evidence="1">The sequence shown here is derived from an EMBL/GenBank/DDBJ whole genome shotgun (WGS) entry which is preliminary data.</text>
</comment>
<gene>
    <name evidence="1" type="ORF">C4K68_07805</name>
</gene>
<dbReference type="AlphaFoldDB" id="A0A2S5KTF3"/>
<dbReference type="OrthoDB" id="8477619at2"/>
<reference evidence="1 2" key="1">
    <citation type="submission" date="2018-02" db="EMBL/GenBank/DDBJ databases">
        <title>novel marine gammaproteobacteria from coastal saline agro ecosystem.</title>
        <authorList>
            <person name="Krishnan R."/>
            <person name="Ramesh Kumar N."/>
        </authorList>
    </citation>
    <scope>NUCLEOTIDE SEQUENCE [LARGE SCALE GENOMIC DNA]</scope>
    <source>
        <strain evidence="1 2">228</strain>
    </source>
</reference>
<protein>
    <submittedName>
        <fullName evidence="1">Uncharacterized protein</fullName>
    </submittedName>
</protein>
<evidence type="ECO:0000313" key="1">
    <source>
        <dbReference type="EMBL" id="PPC77942.1"/>
    </source>
</evidence>
<organism evidence="1 2">
    <name type="scientific">Proteobacteria bacterium 228</name>
    <dbReference type="NCBI Taxonomy" id="2083153"/>
    <lineage>
        <taxon>Bacteria</taxon>
        <taxon>Pseudomonadati</taxon>
        <taxon>Pseudomonadota</taxon>
    </lineage>
</organism>
<sequence>MSITENDVKLMAAERLTDNDDGGGQMSAVEIMDGVVNNLFPDISRLDRTYGRVNLRKLYAAVRTANTDTYYGSHVIVADAPDDPNVSITLFTTDSYTDERTDAQDRIESYVVTGPVSPYTLLGDQLKGQRMVTLYSRVDATLPEVGQVYLLSEEDDDGNVVGEQQYVRIDTVEHEIREFEDDKGVFERRVYSLGIGSALTRTFAGPDTASRYSDVSTPTLFRQTQVADAAQYYGIVPLAADIAAGDMSLQADSIYGQLVPSATVESAVTDVQAGSDRLNIVAAGPVYSVSVVTQDGSVSFGRPVVRGSVALAGGADNRLGQLIRNGAVAGQIDYATGVISDLTFAGAVVYAAQPAVAVYDTAHTESEAITLANRGYNYIKTLSPIPQPGTLYVDYMAQGQWYRMTDNGKGVLSDEVGGTGSISYSTGSVIATLAALPDTGSQVIYTYATPSAYDIRTDDVEIKPGYLRFTVSAGEILPGTLSLSWEAGGQTQAATDDGNGTLTGAATGSVIYGTGEIGLRPTLVPDSGAVLTFNYKQGNKQTDVISTYTLGGDDALFALSHAPVRPGTFTAVFDQDYLKEDPRYWGTQVSQRTQRQTVTDDGNGNLSNGGTINYTTGEVVVTVNSSYTRDSYGYGQYGTGWDKATINGVITAYYQQASVAEVDQEETQPLPNVQFDLTPTTLREVVAGSVELVWNGNTYIDRDGVIYTDWDRQSGAATAVGSIDYVEGVVTLTSYTGGGSNALSLRSLLTARAAWAADSVYFRTAGAPMRPSSFFIRATLPNGTAISANADGQGKLSSNAMTGAVDYETGIVQVRFGKSVLASSLTEEQKGYSWYSDDDVDADGMIWVPAPVIPTTIKYNTVVYSMMPLNASILGLDPVRLPIDGRVPIIRQGDVIVIHSTKDDTLPTGLVAGQQVALSRTLLARVSLADQAGTDVDTNLYSVDRETGIVTMAEPLDLTAYQQPLVATHRIEDMCLVNEAQVNGALALVGPVSRDYAAADTFISSALIFGDIGSRVHHLFSQATWSSVWADERSGNPTTAQYNDVLYPIQVNNKNAIRERWALIFTSATTFQIAGEQSGVIGDGNIATDCSPVNPVTGEPYFTVLAGGWGSGWASNNVLRFNTDAAHAPVWVARTTVSGTATLNDDAFRIEARGDAD</sequence>
<evidence type="ECO:0000313" key="2">
    <source>
        <dbReference type="Proteomes" id="UP000238196"/>
    </source>
</evidence>
<proteinExistence type="predicted"/>
<dbReference type="EMBL" id="PRLP01000023">
    <property type="protein sequence ID" value="PPC77942.1"/>
    <property type="molecule type" value="Genomic_DNA"/>
</dbReference>